<evidence type="ECO:0000313" key="2">
    <source>
        <dbReference type="EMBL" id="THU76539.1"/>
    </source>
</evidence>
<keyword evidence="3" id="KW-1185">Reference proteome</keyword>
<sequence>MGTSIAESSVFAVEVAVLGPVITLAVSVLTRSFYVLLFSLSTYFLSKHKSIFRRKLHLAWTTALFFITTFGGLINAASSIMDTVVLYTALQTQDFQPFINYSSHDKTQTAML</sequence>
<dbReference type="Proteomes" id="UP000297245">
    <property type="component" value="Unassembled WGS sequence"/>
</dbReference>
<keyword evidence="1" id="KW-0472">Membrane</keyword>
<dbReference type="EMBL" id="ML180855">
    <property type="protein sequence ID" value="THU76539.1"/>
    <property type="molecule type" value="Genomic_DNA"/>
</dbReference>
<feature type="transmembrane region" description="Helical" evidence="1">
    <location>
        <begin position="20"/>
        <end position="45"/>
    </location>
</feature>
<organism evidence="2 3">
    <name type="scientific">Dendrothele bispora (strain CBS 962.96)</name>
    <dbReference type="NCBI Taxonomy" id="1314807"/>
    <lineage>
        <taxon>Eukaryota</taxon>
        <taxon>Fungi</taxon>
        <taxon>Dikarya</taxon>
        <taxon>Basidiomycota</taxon>
        <taxon>Agaricomycotina</taxon>
        <taxon>Agaricomycetes</taxon>
        <taxon>Agaricomycetidae</taxon>
        <taxon>Agaricales</taxon>
        <taxon>Agaricales incertae sedis</taxon>
        <taxon>Dendrothele</taxon>
    </lineage>
</organism>
<accession>A0A4S8KLY0</accession>
<evidence type="ECO:0000313" key="3">
    <source>
        <dbReference type="Proteomes" id="UP000297245"/>
    </source>
</evidence>
<dbReference type="AlphaFoldDB" id="A0A4S8KLY0"/>
<name>A0A4S8KLY0_DENBC</name>
<reference evidence="2 3" key="1">
    <citation type="journal article" date="2019" name="Nat. Ecol. Evol.">
        <title>Megaphylogeny resolves global patterns of mushroom evolution.</title>
        <authorList>
            <person name="Varga T."/>
            <person name="Krizsan K."/>
            <person name="Foldi C."/>
            <person name="Dima B."/>
            <person name="Sanchez-Garcia M."/>
            <person name="Sanchez-Ramirez S."/>
            <person name="Szollosi G.J."/>
            <person name="Szarkandi J.G."/>
            <person name="Papp V."/>
            <person name="Albert L."/>
            <person name="Andreopoulos W."/>
            <person name="Angelini C."/>
            <person name="Antonin V."/>
            <person name="Barry K.W."/>
            <person name="Bougher N.L."/>
            <person name="Buchanan P."/>
            <person name="Buyck B."/>
            <person name="Bense V."/>
            <person name="Catcheside P."/>
            <person name="Chovatia M."/>
            <person name="Cooper J."/>
            <person name="Damon W."/>
            <person name="Desjardin D."/>
            <person name="Finy P."/>
            <person name="Geml J."/>
            <person name="Haridas S."/>
            <person name="Hughes K."/>
            <person name="Justo A."/>
            <person name="Karasinski D."/>
            <person name="Kautmanova I."/>
            <person name="Kiss B."/>
            <person name="Kocsube S."/>
            <person name="Kotiranta H."/>
            <person name="LaButti K.M."/>
            <person name="Lechner B.E."/>
            <person name="Liimatainen K."/>
            <person name="Lipzen A."/>
            <person name="Lukacs Z."/>
            <person name="Mihaltcheva S."/>
            <person name="Morgado L.N."/>
            <person name="Niskanen T."/>
            <person name="Noordeloos M.E."/>
            <person name="Ohm R.A."/>
            <person name="Ortiz-Santana B."/>
            <person name="Ovrebo C."/>
            <person name="Racz N."/>
            <person name="Riley R."/>
            <person name="Savchenko A."/>
            <person name="Shiryaev A."/>
            <person name="Soop K."/>
            <person name="Spirin V."/>
            <person name="Szebenyi C."/>
            <person name="Tomsovsky M."/>
            <person name="Tulloss R.E."/>
            <person name="Uehling J."/>
            <person name="Grigoriev I.V."/>
            <person name="Vagvolgyi C."/>
            <person name="Papp T."/>
            <person name="Martin F.M."/>
            <person name="Miettinen O."/>
            <person name="Hibbett D.S."/>
            <person name="Nagy L.G."/>
        </authorList>
    </citation>
    <scope>NUCLEOTIDE SEQUENCE [LARGE SCALE GENOMIC DNA]</scope>
    <source>
        <strain evidence="2 3">CBS 962.96</strain>
    </source>
</reference>
<proteinExistence type="predicted"/>
<dbReference type="OrthoDB" id="3099935at2759"/>
<keyword evidence="1" id="KW-0812">Transmembrane</keyword>
<protein>
    <submittedName>
        <fullName evidence="2">Uncharacterized protein</fullName>
    </submittedName>
</protein>
<feature type="transmembrane region" description="Helical" evidence="1">
    <location>
        <begin position="57"/>
        <end position="77"/>
    </location>
</feature>
<keyword evidence="1" id="KW-1133">Transmembrane helix</keyword>
<gene>
    <name evidence="2" type="ORF">K435DRAFT_770979</name>
</gene>
<evidence type="ECO:0000256" key="1">
    <source>
        <dbReference type="SAM" id="Phobius"/>
    </source>
</evidence>